<dbReference type="InterPro" id="IPR037401">
    <property type="entry name" value="SnoaL-like"/>
</dbReference>
<keyword evidence="3" id="KW-1185">Reference proteome</keyword>
<dbReference type="PANTHER" id="PTHR34957">
    <property type="entry name" value="NUCLEAR TRANSPORT FACTOR 2 (NTF2) FAMILY PROTEIN"/>
    <property type="match status" value="1"/>
</dbReference>
<dbReference type="AlphaFoldDB" id="A0A918JMN1"/>
<organism evidence="2 3">
    <name type="scientific">Advenella faeciporci</name>
    <dbReference type="NCBI Taxonomy" id="797535"/>
    <lineage>
        <taxon>Bacteria</taxon>
        <taxon>Pseudomonadati</taxon>
        <taxon>Pseudomonadota</taxon>
        <taxon>Betaproteobacteria</taxon>
        <taxon>Burkholderiales</taxon>
        <taxon>Alcaligenaceae</taxon>
    </lineage>
</organism>
<dbReference type="Gene3D" id="3.10.450.50">
    <property type="match status" value="1"/>
</dbReference>
<reference evidence="2" key="2">
    <citation type="submission" date="2020-09" db="EMBL/GenBank/DDBJ databases">
        <authorList>
            <person name="Sun Q."/>
            <person name="Kim S."/>
        </authorList>
    </citation>
    <scope>NUCLEOTIDE SEQUENCE</scope>
    <source>
        <strain evidence="2">KCTC 23732</strain>
    </source>
</reference>
<dbReference type="PANTHER" id="PTHR34957:SF1">
    <property type="entry name" value="NUCLEAR TRANSPORT FACTOR 2 (NTF2) FAMILY PROTEIN"/>
    <property type="match status" value="1"/>
</dbReference>
<accession>A0A918JMN1</accession>
<gene>
    <name evidence="2" type="ORF">GCM10011450_20960</name>
</gene>
<feature type="domain" description="SnoaL-like" evidence="1">
    <location>
        <begin position="22"/>
        <end position="135"/>
    </location>
</feature>
<dbReference type="Proteomes" id="UP000608345">
    <property type="component" value="Unassembled WGS sequence"/>
</dbReference>
<evidence type="ECO:0000313" key="3">
    <source>
        <dbReference type="Proteomes" id="UP000608345"/>
    </source>
</evidence>
<sequence>MGTKTPGAIKRSVFTSPAEVEQSFYEALREADLNRLMQTWADDEDIVCIHPNGERLVGHQAIQASWKEILSKGPLSIEAKIPVIFHHGMIVVHTILERHYLATSMGQKEMLCNVTNIYQKNRSGWHIILHHASLAPPDTVLDELHPAVSMLLH</sequence>
<evidence type="ECO:0000259" key="1">
    <source>
        <dbReference type="Pfam" id="PF13474"/>
    </source>
</evidence>
<name>A0A918JMN1_9BURK</name>
<comment type="caution">
    <text evidence="2">The sequence shown here is derived from an EMBL/GenBank/DDBJ whole genome shotgun (WGS) entry which is preliminary data.</text>
</comment>
<dbReference type="RefSeq" id="WP_189385443.1">
    <property type="nucleotide sequence ID" value="NZ_BAABFY010000050.1"/>
</dbReference>
<dbReference type="EMBL" id="BMYS01000015">
    <property type="protein sequence ID" value="GGW90493.1"/>
    <property type="molecule type" value="Genomic_DNA"/>
</dbReference>
<reference evidence="2" key="1">
    <citation type="journal article" date="2014" name="Int. J. Syst. Evol. Microbiol.">
        <title>Complete genome sequence of Corynebacterium casei LMG S-19264T (=DSM 44701T), isolated from a smear-ripened cheese.</title>
        <authorList>
            <consortium name="US DOE Joint Genome Institute (JGI-PGF)"/>
            <person name="Walter F."/>
            <person name="Albersmeier A."/>
            <person name="Kalinowski J."/>
            <person name="Ruckert C."/>
        </authorList>
    </citation>
    <scope>NUCLEOTIDE SEQUENCE</scope>
    <source>
        <strain evidence="2">KCTC 23732</strain>
    </source>
</reference>
<dbReference type="Pfam" id="PF13474">
    <property type="entry name" value="SnoaL_3"/>
    <property type="match status" value="1"/>
</dbReference>
<dbReference type="SUPFAM" id="SSF54427">
    <property type="entry name" value="NTF2-like"/>
    <property type="match status" value="1"/>
</dbReference>
<proteinExistence type="predicted"/>
<dbReference type="InterPro" id="IPR032710">
    <property type="entry name" value="NTF2-like_dom_sf"/>
</dbReference>
<protein>
    <recommendedName>
        <fullName evidence="1">SnoaL-like domain-containing protein</fullName>
    </recommendedName>
</protein>
<evidence type="ECO:0000313" key="2">
    <source>
        <dbReference type="EMBL" id="GGW90493.1"/>
    </source>
</evidence>